<dbReference type="Gene3D" id="3.90.1340.10">
    <property type="entry name" value="Phage tail collar domain"/>
    <property type="match status" value="1"/>
</dbReference>
<protein>
    <submittedName>
        <fullName evidence="3">Prophage tail fiber N-terminal domain-containing protein</fullName>
    </submittedName>
</protein>
<evidence type="ECO:0000256" key="1">
    <source>
        <dbReference type="SAM" id="MobiDB-lite"/>
    </source>
</evidence>
<gene>
    <name evidence="3" type="ORF">MAY91_11405</name>
</gene>
<name>A0ABY8GDX4_EDWIC</name>
<dbReference type="EMBL" id="CP092014">
    <property type="protein sequence ID" value="WFN95553.1"/>
    <property type="molecule type" value="Genomic_DNA"/>
</dbReference>
<evidence type="ECO:0000259" key="2">
    <source>
        <dbReference type="Pfam" id="PF08400"/>
    </source>
</evidence>
<reference evidence="3 4" key="1">
    <citation type="submission" date="2022-02" db="EMBL/GenBank/DDBJ databases">
        <title>Phenotypic, genotypic and serological characterization of Edwardsiella ictaluri from catfish and ornamental fish species.</title>
        <authorList>
            <person name="Rose D."/>
            <person name="Tekedar H.C."/>
            <person name="Waldbieser G.C."/>
            <person name="Aarattuthodi S."/>
            <person name="Griffin M.J."/>
        </authorList>
    </citation>
    <scope>NUCLEOTIDE SEQUENCE [LARGE SCALE GENOMIC DNA]</scope>
    <source>
        <strain evidence="3 4">13 TAL-140 K3</strain>
    </source>
</reference>
<proteinExistence type="predicted"/>
<dbReference type="Pfam" id="PF08400">
    <property type="entry name" value="phage_tail_N"/>
    <property type="match status" value="1"/>
</dbReference>
<dbReference type="SUPFAM" id="SSF88874">
    <property type="entry name" value="Receptor-binding domain of short tail fibre protein gp12"/>
    <property type="match status" value="1"/>
</dbReference>
<dbReference type="Gene3D" id="2.60.40.1120">
    <property type="entry name" value="Carboxypeptidase-like, regulatory domain"/>
    <property type="match status" value="1"/>
</dbReference>
<dbReference type="InterPro" id="IPR013609">
    <property type="entry name" value="Stf-like_N"/>
</dbReference>
<dbReference type="Proteomes" id="UP001222680">
    <property type="component" value="Chromosome"/>
</dbReference>
<dbReference type="InterPro" id="IPR037053">
    <property type="entry name" value="Phage_tail_collar_dom_sf"/>
</dbReference>
<feature type="region of interest" description="Disordered" evidence="1">
    <location>
        <begin position="292"/>
        <end position="318"/>
    </location>
</feature>
<organism evidence="3 4">
    <name type="scientific">Edwardsiella ictaluri</name>
    <dbReference type="NCBI Taxonomy" id="67780"/>
    <lineage>
        <taxon>Bacteria</taxon>
        <taxon>Pseudomonadati</taxon>
        <taxon>Pseudomonadota</taxon>
        <taxon>Gammaproteobacteria</taxon>
        <taxon>Enterobacterales</taxon>
        <taxon>Hafniaceae</taxon>
        <taxon>Edwardsiella</taxon>
    </lineage>
</organism>
<keyword evidence="4" id="KW-1185">Reference proteome</keyword>
<sequence length="729" mass="74883">MARITGILKNGMGQPIANCEIALKALRTSASVIVHTVAVRSPGETGLYDMTVEPGQYRVTLCVAGYPPEYVGNIQVYKDSPNGTLNHFLGLPQDDDLRPDAIKHFEAMVDKVASQVAEIEKDGHAAAESARAAQASQQAAHSSASASAESATAALSSQNAATASEQSAASDARSAQASQQAAHSSASASAESATAALSSQNAAKSSEQAASSDARSAQASQQSAHSSASASAESATAALSSQNAAKASEQAAAASAETAATDAAAKAAQATEAILKEAVRLDADRAASSAAEASVSAGHSGESASSAHNAQVAATQSASQASGSASEAASSAGAARASEIAAAGGASSAAQSASQASGSASVAASGASAAKASEATAAGSASAAAGSAQSAKMEADRIAGALDTKQDKSHLLSAIAALQAAANKVLVLTGPNTVEAAGLSDFVKLLLSKNDAAAVLEYLGLSRTVDLAANAWSKNIIGTLVNGGTFANCDQSGIYNVGIADTNTVSDFPNVNGHVIYSYGMMVVLQHGDVIEQLYMSHHGHVASRQTWSGRDEYLPWVVQYSNVNEPAYFKYGCPLVGSCISWCNAHMPQEIWPDCGMEFIPWMGQAFDPAKYPLAHNLWPDNRLPVDMRGYGVRAWDNGRGIDSGRWLLSYQEDALQNFTGTMFFNEMVGGVPSSGVFSERQESRRNTYRNEGAGYASTITFNPATVARTAAETRGKTVAWNMIVRMK</sequence>
<feature type="domain" description="Lambda-like tail fibre protein N-terminal" evidence="2">
    <location>
        <begin position="3"/>
        <end position="131"/>
    </location>
</feature>
<dbReference type="RefSeq" id="WP_278068249.1">
    <property type="nucleotide sequence ID" value="NZ_CP113159.1"/>
</dbReference>
<feature type="region of interest" description="Disordered" evidence="1">
    <location>
        <begin position="120"/>
        <end position="235"/>
    </location>
</feature>
<evidence type="ECO:0000313" key="3">
    <source>
        <dbReference type="EMBL" id="WFN95553.1"/>
    </source>
</evidence>
<accession>A0ABY8GDX4</accession>
<evidence type="ECO:0000313" key="4">
    <source>
        <dbReference type="Proteomes" id="UP001222680"/>
    </source>
</evidence>
<feature type="compositionally biased region" description="Low complexity" evidence="1">
    <location>
        <begin position="126"/>
        <end position="235"/>
    </location>
</feature>